<organism evidence="2 3">
    <name type="scientific">Saccharopolyspora cebuensis</name>
    <dbReference type="NCBI Taxonomy" id="418759"/>
    <lineage>
        <taxon>Bacteria</taxon>
        <taxon>Bacillati</taxon>
        <taxon>Actinomycetota</taxon>
        <taxon>Actinomycetes</taxon>
        <taxon>Pseudonocardiales</taxon>
        <taxon>Pseudonocardiaceae</taxon>
        <taxon>Saccharopolyspora</taxon>
    </lineage>
</organism>
<dbReference type="RefSeq" id="WP_345366420.1">
    <property type="nucleotide sequence ID" value="NZ_BAABII010000016.1"/>
</dbReference>
<comment type="caution">
    <text evidence="2">The sequence shown here is derived from an EMBL/GenBank/DDBJ whole genome shotgun (WGS) entry which is preliminary data.</text>
</comment>
<dbReference type="PIRSF" id="PIRSF017393">
    <property type="entry name" value="MTase_SAV2177"/>
    <property type="match status" value="1"/>
</dbReference>
<dbReference type="GO" id="GO:0008168">
    <property type="term" value="F:methyltransferase activity"/>
    <property type="evidence" value="ECO:0007669"/>
    <property type="project" value="UniProtKB-KW"/>
</dbReference>
<dbReference type="Proteomes" id="UP001564626">
    <property type="component" value="Unassembled WGS sequence"/>
</dbReference>
<proteinExistence type="predicted"/>
<dbReference type="EMBL" id="JBGEHV010000007">
    <property type="protein sequence ID" value="MEY8038971.1"/>
    <property type="molecule type" value="Genomic_DNA"/>
</dbReference>
<reference evidence="2 3" key="1">
    <citation type="submission" date="2024-08" db="EMBL/GenBank/DDBJ databases">
        <title>Genome mining of Saccharopolyspora cebuensis PGLac3 from Nigerian medicinal plant.</title>
        <authorList>
            <person name="Ezeobiora C.E."/>
            <person name="Igbokwe N.H."/>
            <person name="Amin D.H."/>
            <person name="Mendie U.E."/>
        </authorList>
    </citation>
    <scope>NUCLEOTIDE SEQUENCE [LARGE SCALE GENOMIC DNA]</scope>
    <source>
        <strain evidence="2 3">PGLac3</strain>
    </source>
</reference>
<sequence length="279" mass="30121">MLDQPWWARGVDVTRPSSARVYDVHLGGSHNFEVDRELAERAARMMPSLPSVLRANRSFLRRVVAHLADAGITQFLDLGSGIPTVGNVHEIAQRVDPRSRVAYVDSDLVAVAHSRAILREAPRATAVRADFRDAAAVLSHPGVTGLLDFDEPVAVLFFAVLHFVPDDDDPAGIVAAYADALAPGGHLAVSHACSDDAPSSTRQAAEMYSERIGGFYPRPLRRIAEMFAGLPMLPPGLVDLTDWHPDTDARDTDTRDTDALGAPRGERPRTGPGGVAVKR</sequence>
<dbReference type="Pfam" id="PF04672">
    <property type="entry name" value="Methyltransf_19"/>
    <property type="match status" value="1"/>
</dbReference>
<keyword evidence="2" id="KW-0808">Transferase</keyword>
<accession>A0ABV4CD09</accession>
<keyword evidence="3" id="KW-1185">Reference proteome</keyword>
<dbReference type="GO" id="GO:0032259">
    <property type="term" value="P:methylation"/>
    <property type="evidence" value="ECO:0007669"/>
    <property type="project" value="UniProtKB-KW"/>
</dbReference>
<gene>
    <name evidence="2" type="ORF">AB8O55_06150</name>
</gene>
<name>A0ABV4CD09_9PSEU</name>
<protein>
    <submittedName>
        <fullName evidence="2">SAM-dependent methyltransferase</fullName>
        <ecNumber evidence="2">2.1.1.-</ecNumber>
    </submittedName>
</protein>
<dbReference type="InterPro" id="IPR029063">
    <property type="entry name" value="SAM-dependent_MTases_sf"/>
</dbReference>
<dbReference type="InterPro" id="IPR006764">
    <property type="entry name" value="SAM_dep_MeTrfase_SAV2177_type"/>
</dbReference>
<evidence type="ECO:0000256" key="1">
    <source>
        <dbReference type="SAM" id="MobiDB-lite"/>
    </source>
</evidence>
<dbReference type="EC" id="2.1.1.-" evidence="2"/>
<dbReference type="Gene3D" id="3.40.50.150">
    <property type="entry name" value="Vaccinia Virus protein VP39"/>
    <property type="match status" value="1"/>
</dbReference>
<evidence type="ECO:0000313" key="2">
    <source>
        <dbReference type="EMBL" id="MEY8038971.1"/>
    </source>
</evidence>
<feature type="compositionally biased region" description="Basic and acidic residues" evidence="1">
    <location>
        <begin position="241"/>
        <end position="269"/>
    </location>
</feature>
<dbReference type="SUPFAM" id="SSF53335">
    <property type="entry name" value="S-adenosyl-L-methionine-dependent methyltransferases"/>
    <property type="match status" value="1"/>
</dbReference>
<feature type="region of interest" description="Disordered" evidence="1">
    <location>
        <begin position="241"/>
        <end position="279"/>
    </location>
</feature>
<keyword evidence="2" id="KW-0489">Methyltransferase</keyword>
<evidence type="ECO:0000313" key="3">
    <source>
        <dbReference type="Proteomes" id="UP001564626"/>
    </source>
</evidence>